<reference evidence="3" key="1">
    <citation type="journal article" date="2020" name="Ecol. Evol.">
        <title>Genome structure and content of the rice root-knot nematode (Meloidogyne graminicola).</title>
        <authorList>
            <person name="Phan N.T."/>
            <person name="Danchin E.G.J."/>
            <person name="Klopp C."/>
            <person name="Perfus-Barbeoch L."/>
            <person name="Kozlowski D.K."/>
            <person name="Koutsovoulos G.D."/>
            <person name="Lopez-Roques C."/>
            <person name="Bouchez O."/>
            <person name="Zahm M."/>
            <person name="Besnard G."/>
            <person name="Bellafiore S."/>
        </authorList>
    </citation>
    <scope>NUCLEOTIDE SEQUENCE</scope>
    <source>
        <strain evidence="3">VN-18</strain>
    </source>
</reference>
<dbReference type="AlphaFoldDB" id="A0A8T0A2Q8"/>
<proteinExistence type="predicted"/>
<keyword evidence="4" id="KW-1185">Reference proteome</keyword>
<keyword evidence="2" id="KW-0732">Signal</keyword>
<comment type="caution">
    <text evidence="3">The sequence shown here is derived from an EMBL/GenBank/DDBJ whole genome shotgun (WGS) entry which is preliminary data.</text>
</comment>
<accession>A0A8T0A2Q8</accession>
<protein>
    <submittedName>
        <fullName evidence="3">Uncharacterized protein</fullName>
    </submittedName>
</protein>
<evidence type="ECO:0000256" key="2">
    <source>
        <dbReference type="SAM" id="SignalP"/>
    </source>
</evidence>
<gene>
    <name evidence="3" type="ORF">Mgra_00000193</name>
</gene>
<dbReference type="Proteomes" id="UP000605970">
    <property type="component" value="Unassembled WGS sequence"/>
</dbReference>
<feature type="signal peptide" evidence="2">
    <location>
        <begin position="1"/>
        <end position="18"/>
    </location>
</feature>
<name>A0A8T0A2Q8_9BILA</name>
<evidence type="ECO:0000313" key="4">
    <source>
        <dbReference type="Proteomes" id="UP000605970"/>
    </source>
</evidence>
<sequence>MFSTRQIIILLFISLIFGISILTKEINAEEGVEGFEGGRVKRWGWGGGGWRGGGWRGGGWRGGGWRGGGGWGR</sequence>
<feature type="region of interest" description="Disordered" evidence="1">
    <location>
        <begin position="50"/>
        <end position="73"/>
    </location>
</feature>
<feature type="chain" id="PRO_5035788861" evidence="2">
    <location>
        <begin position="19"/>
        <end position="73"/>
    </location>
</feature>
<organism evidence="3 4">
    <name type="scientific">Meloidogyne graminicola</name>
    <dbReference type="NCBI Taxonomy" id="189291"/>
    <lineage>
        <taxon>Eukaryota</taxon>
        <taxon>Metazoa</taxon>
        <taxon>Ecdysozoa</taxon>
        <taxon>Nematoda</taxon>
        <taxon>Chromadorea</taxon>
        <taxon>Rhabditida</taxon>
        <taxon>Tylenchina</taxon>
        <taxon>Tylenchomorpha</taxon>
        <taxon>Tylenchoidea</taxon>
        <taxon>Meloidogynidae</taxon>
        <taxon>Meloidogyninae</taxon>
        <taxon>Meloidogyne</taxon>
    </lineage>
</organism>
<evidence type="ECO:0000256" key="1">
    <source>
        <dbReference type="SAM" id="MobiDB-lite"/>
    </source>
</evidence>
<evidence type="ECO:0000313" key="3">
    <source>
        <dbReference type="EMBL" id="KAF7640371.1"/>
    </source>
</evidence>
<dbReference type="EMBL" id="JABEBT010000001">
    <property type="protein sequence ID" value="KAF7640371.1"/>
    <property type="molecule type" value="Genomic_DNA"/>
</dbReference>